<gene>
    <name evidence="2" type="ordered locus">HPB8_p0009</name>
</gene>
<proteinExistence type="predicted"/>
<reference evidence="2 3" key="1">
    <citation type="journal article" date="2010" name="BMC Genomics">
        <title>Sequencing, annotation, and comparative genome analysis of the gerbil-adapted Helicobacter pylori strain B8.</title>
        <authorList>
            <person name="Farnbacher M."/>
            <person name="Jahns T."/>
            <person name="Willrodt D."/>
            <person name="Daniel R."/>
            <person name="Haas R."/>
            <person name="Goesmann A."/>
            <person name="Kurtz S."/>
            <person name="Rieder G."/>
        </authorList>
    </citation>
    <scope>NUCLEOTIDE SEQUENCE [LARGE SCALE GENOMIC DNA]</scope>
    <source>
        <strain evidence="2 3">B8</strain>
        <plasmid evidence="3">Plasmid HPB8p</plasmid>
    </source>
</reference>
<dbReference type="EMBL" id="FN665651">
    <property type="protein sequence ID" value="CBJ23781.1"/>
    <property type="molecule type" value="Genomic_DNA"/>
</dbReference>
<keyword evidence="1" id="KW-1133">Transmembrane helix</keyword>
<name>D7GAY0_HELP3</name>
<feature type="transmembrane region" description="Helical" evidence="1">
    <location>
        <begin position="12"/>
        <end position="32"/>
    </location>
</feature>
<dbReference type="HOGENOM" id="CLU_2479051_0_0_7"/>
<dbReference type="AlphaFoldDB" id="D7GAY0"/>
<protein>
    <submittedName>
        <fullName evidence="2">Uncharacterized protein</fullName>
    </submittedName>
</protein>
<sequence length="87" mass="9268">MGVVTIKSLHGVGVFCGSLSGVGFGVRVGSWVSFLISCFDSNSLMIVSVILLMRFCISCFCSSICGVCWSLSNSFNTFCKSDLCDSN</sequence>
<dbReference type="Proteomes" id="UP000007091">
    <property type="component" value="Plasmid HPB8p"/>
</dbReference>
<feature type="transmembrane region" description="Helical" evidence="1">
    <location>
        <begin position="44"/>
        <end position="71"/>
    </location>
</feature>
<keyword evidence="1" id="KW-0812">Transmembrane</keyword>
<geneLocation type="plasmid" evidence="2 3">
    <name>HPB8p</name>
</geneLocation>
<organism evidence="2 3">
    <name type="scientific">Helicobacter pylori (strain B8)</name>
    <dbReference type="NCBI Taxonomy" id="693745"/>
    <lineage>
        <taxon>Bacteria</taxon>
        <taxon>Pseudomonadati</taxon>
        <taxon>Campylobacterota</taxon>
        <taxon>Epsilonproteobacteria</taxon>
        <taxon>Campylobacterales</taxon>
        <taxon>Helicobacteraceae</taxon>
        <taxon>Helicobacter</taxon>
    </lineage>
</organism>
<dbReference type="KEGG" id="hpl:HPB8_p0009"/>
<evidence type="ECO:0000313" key="2">
    <source>
        <dbReference type="EMBL" id="CBJ23781.1"/>
    </source>
</evidence>
<keyword evidence="1" id="KW-0472">Membrane</keyword>
<keyword evidence="2" id="KW-0614">Plasmid</keyword>
<accession>D7GAY0</accession>
<evidence type="ECO:0000256" key="1">
    <source>
        <dbReference type="SAM" id="Phobius"/>
    </source>
</evidence>
<evidence type="ECO:0000313" key="3">
    <source>
        <dbReference type="Proteomes" id="UP000007091"/>
    </source>
</evidence>